<feature type="compositionally biased region" description="Basic and acidic residues" evidence="5">
    <location>
        <begin position="1"/>
        <end position="18"/>
    </location>
</feature>
<keyword evidence="2" id="KW-0547">Nucleotide-binding</keyword>
<accession>A0A8E2JDH3</accession>
<keyword evidence="3 7" id="KW-0418">Kinase</keyword>
<dbReference type="PANTHER" id="PTHR11042">
    <property type="entry name" value="EUKARYOTIC TRANSLATION INITIATION FACTOR 2-ALPHA KINASE EIF2-ALPHA KINASE -RELATED"/>
    <property type="match status" value="1"/>
</dbReference>
<dbReference type="Proteomes" id="UP000250266">
    <property type="component" value="Unassembled WGS sequence"/>
</dbReference>
<evidence type="ECO:0000259" key="6">
    <source>
        <dbReference type="PROSITE" id="PS50011"/>
    </source>
</evidence>
<dbReference type="GO" id="GO:0004672">
    <property type="term" value="F:protein kinase activity"/>
    <property type="evidence" value="ECO:0007669"/>
    <property type="project" value="InterPro"/>
</dbReference>
<dbReference type="Gene3D" id="1.10.510.10">
    <property type="entry name" value="Transferase(Phosphotransferase) domain 1"/>
    <property type="match status" value="1"/>
</dbReference>
<evidence type="ECO:0000256" key="3">
    <source>
        <dbReference type="ARBA" id="ARBA00022777"/>
    </source>
</evidence>
<feature type="domain" description="Protein kinase" evidence="6">
    <location>
        <begin position="84"/>
        <end position="391"/>
    </location>
</feature>
<dbReference type="InterPro" id="IPR011009">
    <property type="entry name" value="Kinase-like_dom_sf"/>
</dbReference>
<dbReference type="PANTHER" id="PTHR11042:SF190">
    <property type="entry name" value="MITOSIS INHIBITOR PROTEIN KINASE MIK1"/>
    <property type="match status" value="1"/>
</dbReference>
<dbReference type="GO" id="GO:0005524">
    <property type="term" value="F:ATP binding"/>
    <property type="evidence" value="ECO:0007669"/>
    <property type="project" value="UniProtKB-KW"/>
</dbReference>
<evidence type="ECO:0000256" key="4">
    <source>
        <dbReference type="ARBA" id="ARBA00022840"/>
    </source>
</evidence>
<dbReference type="EMBL" id="KV745085">
    <property type="protein sequence ID" value="OCK78034.1"/>
    <property type="molecule type" value="Genomic_DNA"/>
</dbReference>
<dbReference type="PROSITE" id="PS50011">
    <property type="entry name" value="PROTEIN_KINASE_DOM"/>
    <property type="match status" value="1"/>
</dbReference>
<dbReference type="GO" id="GO:0110031">
    <property type="term" value="P:negative regulation of G2/MI transition of meiotic cell cycle"/>
    <property type="evidence" value="ECO:0007669"/>
    <property type="project" value="TreeGrafter"/>
</dbReference>
<organism evidence="7 8">
    <name type="scientific">Lepidopterella palustris CBS 459.81</name>
    <dbReference type="NCBI Taxonomy" id="1314670"/>
    <lineage>
        <taxon>Eukaryota</taxon>
        <taxon>Fungi</taxon>
        <taxon>Dikarya</taxon>
        <taxon>Ascomycota</taxon>
        <taxon>Pezizomycotina</taxon>
        <taxon>Dothideomycetes</taxon>
        <taxon>Pleosporomycetidae</taxon>
        <taxon>Mytilinidiales</taxon>
        <taxon>Argynnaceae</taxon>
        <taxon>Lepidopterella</taxon>
    </lineage>
</organism>
<dbReference type="OrthoDB" id="4062651at2759"/>
<dbReference type="AlphaFoldDB" id="A0A8E2JDH3"/>
<keyword evidence="4" id="KW-0067">ATP-binding</keyword>
<feature type="region of interest" description="Disordered" evidence="5">
    <location>
        <begin position="1"/>
        <end position="22"/>
    </location>
</feature>
<dbReference type="InterPro" id="IPR050339">
    <property type="entry name" value="CC_SR_Kinase"/>
</dbReference>
<dbReference type="Pfam" id="PF00069">
    <property type="entry name" value="Pkinase"/>
    <property type="match status" value="1"/>
</dbReference>
<dbReference type="SUPFAM" id="SSF56112">
    <property type="entry name" value="Protein kinase-like (PK-like)"/>
    <property type="match status" value="1"/>
</dbReference>
<gene>
    <name evidence="7" type="ORF">K432DRAFT_302865</name>
</gene>
<protein>
    <submittedName>
        <fullName evidence="7">Kinase-like protein</fullName>
    </submittedName>
</protein>
<keyword evidence="1" id="KW-0808">Transferase</keyword>
<name>A0A8E2JDH3_9PEZI</name>
<dbReference type="GO" id="GO:0005634">
    <property type="term" value="C:nucleus"/>
    <property type="evidence" value="ECO:0007669"/>
    <property type="project" value="TreeGrafter"/>
</dbReference>
<dbReference type="Gene3D" id="3.30.200.20">
    <property type="entry name" value="Phosphorylase Kinase, domain 1"/>
    <property type="match status" value="1"/>
</dbReference>
<proteinExistence type="predicted"/>
<reference evidence="7 8" key="1">
    <citation type="journal article" date="2016" name="Nat. Commun.">
        <title>Ectomycorrhizal ecology is imprinted in the genome of the dominant symbiotic fungus Cenococcum geophilum.</title>
        <authorList>
            <consortium name="DOE Joint Genome Institute"/>
            <person name="Peter M."/>
            <person name="Kohler A."/>
            <person name="Ohm R.A."/>
            <person name="Kuo A."/>
            <person name="Krutzmann J."/>
            <person name="Morin E."/>
            <person name="Arend M."/>
            <person name="Barry K.W."/>
            <person name="Binder M."/>
            <person name="Choi C."/>
            <person name="Clum A."/>
            <person name="Copeland A."/>
            <person name="Grisel N."/>
            <person name="Haridas S."/>
            <person name="Kipfer T."/>
            <person name="LaButti K."/>
            <person name="Lindquist E."/>
            <person name="Lipzen A."/>
            <person name="Maire R."/>
            <person name="Meier B."/>
            <person name="Mihaltcheva S."/>
            <person name="Molinier V."/>
            <person name="Murat C."/>
            <person name="Poggeler S."/>
            <person name="Quandt C.A."/>
            <person name="Sperisen C."/>
            <person name="Tritt A."/>
            <person name="Tisserant E."/>
            <person name="Crous P.W."/>
            <person name="Henrissat B."/>
            <person name="Nehls U."/>
            <person name="Egli S."/>
            <person name="Spatafora J.W."/>
            <person name="Grigoriev I.V."/>
            <person name="Martin F.M."/>
        </authorList>
    </citation>
    <scope>NUCLEOTIDE SEQUENCE [LARGE SCALE GENOMIC DNA]</scope>
    <source>
        <strain evidence="7 8">CBS 459.81</strain>
    </source>
</reference>
<keyword evidence="8" id="KW-1185">Reference proteome</keyword>
<dbReference type="GO" id="GO:0005737">
    <property type="term" value="C:cytoplasm"/>
    <property type="evidence" value="ECO:0007669"/>
    <property type="project" value="TreeGrafter"/>
</dbReference>
<dbReference type="InterPro" id="IPR000719">
    <property type="entry name" value="Prot_kinase_dom"/>
</dbReference>
<evidence type="ECO:0000256" key="5">
    <source>
        <dbReference type="SAM" id="MobiDB-lite"/>
    </source>
</evidence>
<dbReference type="SMART" id="SM00220">
    <property type="entry name" value="S_TKc"/>
    <property type="match status" value="1"/>
</dbReference>
<evidence type="ECO:0000313" key="8">
    <source>
        <dbReference type="Proteomes" id="UP000250266"/>
    </source>
</evidence>
<sequence>MALFRQEERKEPAQRDLGGDGQAVAATDGTTLCTSNEDDLTVVVAPRISISKSRPPRTAREETAKECGWQVGHIAVSNGEMVLLRVISPLGMGSLGVVEEVASIEPGYKTFVRKRVPLPYYYRRQRLRIIKEEAKVLEELSHLHIVQIIGSYEETSQAGRSFYSLLMAPVGDDDLKTFLDMVGDQNPAPAREWNWLRQWFTCLISAVAYFHEHGVRHQDIKPSNIIHRGSNIYFTDFSSASQIEIGQTTSTETPARTSAMYAASEVVKYLQNGTTLQRHGLGADIFSLGGVFMEILTVIDGRLVGDFHRFLQDLPLVASTESLGQRSHSARGILLHSKVLQRCSLWFKASNLVFSRNVFEECILPMLQRNRQERPSAVSVLRLFRMIDPLVFSCPCFSFG</sequence>
<dbReference type="CDD" id="cd00180">
    <property type="entry name" value="PKc"/>
    <property type="match status" value="1"/>
</dbReference>
<evidence type="ECO:0000256" key="1">
    <source>
        <dbReference type="ARBA" id="ARBA00022679"/>
    </source>
</evidence>
<evidence type="ECO:0000256" key="2">
    <source>
        <dbReference type="ARBA" id="ARBA00022741"/>
    </source>
</evidence>
<evidence type="ECO:0000313" key="7">
    <source>
        <dbReference type="EMBL" id="OCK78034.1"/>
    </source>
</evidence>